<evidence type="ECO:0000256" key="5">
    <source>
        <dbReference type="RuleBase" id="RU361209"/>
    </source>
</evidence>
<comment type="caution">
    <text evidence="7">The sequence shown here is derived from an EMBL/GenBank/DDBJ whole genome shotgun (WGS) entry which is preliminary data.</text>
</comment>
<protein>
    <recommendedName>
        <fullName evidence="5">1,3-beta-glucanosyltransferase</fullName>
        <ecNumber evidence="5">2.4.1.-</ecNumber>
    </recommendedName>
</protein>
<dbReference type="EC" id="2.4.1.-" evidence="5"/>
<dbReference type="Pfam" id="PF03198">
    <property type="entry name" value="Glyco_hydro_72"/>
    <property type="match status" value="1"/>
</dbReference>
<keyword evidence="5" id="KW-0472">Membrane</keyword>
<dbReference type="GO" id="GO:0042124">
    <property type="term" value="F:1,3-beta-glucanosyltransferase activity"/>
    <property type="evidence" value="ECO:0007669"/>
    <property type="project" value="TreeGrafter"/>
</dbReference>
<reference evidence="7" key="1">
    <citation type="journal article" date="2020" name="Stud. Mycol.">
        <title>101 Dothideomycetes genomes: a test case for predicting lifestyles and emergence of pathogens.</title>
        <authorList>
            <person name="Haridas S."/>
            <person name="Albert R."/>
            <person name="Binder M."/>
            <person name="Bloem J."/>
            <person name="Labutti K."/>
            <person name="Salamov A."/>
            <person name="Andreopoulos B."/>
            <person name="Baker S."/>
            <person name="Barry K."/>
            <person name="Bills G."/>
            <person name="Bluhm B."/>
            <person name="Cannon C."/>
            <person name="Castanera R."/>
            <person name="Culley D."/>
            <person name="Daum C."/>
            <person name="Ezra D."/>
            <person name="Gonzalez J."/>
            <person name="Henrissat B."/>
            <person name="Kuo A."/>
            <person name="Liang C."/>
            <person name="Lipzen A."/>
            <person name="Lutzoni F."/>
            <person name="Magnuson J."/>
            <person name="Mondo S."/>
            <person name="Nolan M."/>
            <person name="Ohm R."/>
            <person name="Pangilinan J."/>
            <person name="Park H.-J."/>
            <person name="Ramirez L."/>
            <person name="Alfaro M."/>
            <person name="Sun H."/>
            <person name="Tritt A."/>
            <person name="Yoshinaga Y."/>
            <person name="Zwiers L.-H."/>
            <person name="Turgeon B."/>
            <person name="Goodwin S."/>
            <person name="Spatafora J."/>
            <person name="Crous P."/>
            <person name="Grigoriev I."/>
        </authorList>
    </citation>
    <scope>NUCLEOTIDE SEQUENCE</scope>
    <source>
        <strain evidence="7">CBS 116435</strain>
    </source>
</reference>
<accession>A0A9P4Q4V8</accession>
<evidence type="ECO:0000256" key="3">
    <source>
        <dbReference type="ARBA" id="ARBA00022729"/>
    </source>
</evidence>
<dbReference type="PANTHER" id="PTHR31468:SF4">
    <property type="entry name" value="1,3-BETA-GLUCANOSYLTRANSFERASE GAS3-RELATED"/>
    <property type="match status" value="1"/>
</dbReference>
<dbReference type="PANTHER" id="PTHR31468">
    <property type="entry name" value="1,3-BETA-GLUCANOSYLTRANSFERASE GAS1"/>
    <property type="match status" value="1"/>
</dbReference>
<dbReference type="EMBL" id="MU003812">
    <property type="protein sequence ID" value="KAF2719348.1"/>
    <property type="molecule type" value="Genomic_DNA"/>
</dbReference>
<dbReference type="OrthoDB" id="421038at2759"/>
<dbReference type="InterPro" id="IPR017853">
    <property type="entry name" value="GH"/>
</dbReference>
<dbReference type="InterPro" id="IPR004886">
    <property type="entry name" value="Glucanosyltransferase"/>
</dbReference>
<dbReference type="GO" id="GO:0098552">
    <property type="term" value="C:side of membrane"/>
    <property type="evidence" value="ECO:0007669"/>
    <property type="project" value="UniProtKB-KW"/>
</dbReference>
<feature type="compositionally biased region" description="Low complexity" evidence="6">
    <location>
        <begin position="430"/>
        <end position="464"/>
    </location>
</feature>
<evidence type="ECO:0000256" key="4">
    <source>
        <dbReference type="ARBA" id="ARBA00023180"/>
    </source>
</evidence>
<name>A0A9P4Q4V8_9PEZI</name>
<keyword evidence="5" id="KW-0336">GPI-anchor</keyword>
<feature type="region of interest" description="Disordered" evidence="6">
    <location>
        <begin position="415"/>
        <end position="464"/>
    </location>
</feature>
<sequence>MRYSATVALAATAYAVSPIEVQNQELIDTVSGQRFMIVGVDYQPGGQGAYTGNGEGSDPLSVPDACLRDAALMQNLGINTIRCYNVDPLLNHDECMSIFNSIGIYAIIDVNSPKNSLDRSNPGGSYNEDYLSHVFQNIEAFKNYPNTLGFFSGNEVMNDIPTSQDNPPYIRAVQRDMKDYIANHANRTIPVGYSAADVADILYDTWNYMQCSLGGNDNSQSDFFGLNDYSWCGSDSSYTISGYDQKVAHFANSSIPVFFSEYGCNKPSPRQFDEVLSLYGPEMTVMSGGLVYEWSQETSNYGLVDISANGSAQLLGDYNTLLSQYNKLNATLLTSQNSTATNIQPPTCDSGLITNDVFSTDFDIPSPPDGVSDLIQNGVSNAPSGSIVRVTQTSVGMAVFQTNGAPVENLQITPAASANQPGGGSLQTGSAPSSSSHASSTSAPSASSTSDSTASSTASSTSNDNAAAAATSDSAAVPLDLGVMGSGALAGIFGMAAFVL</sequence>
<dbReference type="AlphaFoldDB" id="A0A9P4Q4V8"/>
<dbReference type="Proteomes" id="UP000799441">
    <property type="component" value="Unassembled WGS sequence"/>
</dbReference>
<dbReference type="GO" id="GO:0016787">
    <property type="term" value="F:hydrolase activity"/>
    <property type="evidence" value="ECO:0007669"/>
    <property type="project" value="UniProtKB-KW"/>
</dbReference>
<evidence type="ECO:0000256" key="2">
    <source>
        <dbReference type="ARBA" id="ARBA00007528"/>
    </source>
</evidence>
<gene>
    <name evidence="7" type="ORF">K431DRAFT_347996</name>
</gene>
<evidence type="ECO:0000256" key="1">
    <source>
        <dbReference type="ARBA" id="ARBA00004609"/>
    </source>
</evidence>
<keyword evidence="8" id="KW-1185">Reference proteome</keyword>
<dbReference type="GO" id="GO:0071970">
    <property type="term" value="P:fungal-type cell wall (1-&gt;3)-beta-D-glucan biosynthetic process"/>
    <property type="evidence" value="ECO:0007669"/>
    <property type="project" value="TreeGrafter"/>
</dbReference>
<dbReference type="Gene3D" id="3.20.20.80">
    <property type="entry name" value="Glycosidases"/>
    <property type="match status" value="1"/>
</dbReference>
<dbReference type="SUPFAM" id="SSF51445">
    <property type="entry name" value="(Trans)glycosidases"/>
    <property type="match status" value="1"/>
</dbReference>
<keyword evidence="5" id="KW-0808">Transferase</keyword>
<keyword evidence="7" id="KW-0378">Hydrolase</keyword>
<evidence type="ECO:0000313" key="8">
    <source>
        <dbReference type="Proteomes" id="UP000799441"/>
    </source>
</evidence>
<dbReference type="GO" id="GO:0031505">
    <property type="term" value="P:fungal-type cell wall organization"/>
    <property type="evidence" value="ECO:0007669"/>
    <property type="project" value="TreeGrafter"/>
</dbReference>
<comment type="similarity">
    <text evidence="2 5">Belongs to the glycosyl hydrolase 72 family.</text>
</comment>
<organism evidence="7 8">
    <name type="scientific">Polychaeton citri CBS 116435</name>
    <dbReference type="NCBI Taxonomy" id="1314669"/>
    <lineage>
        <taxon>Eukaryota</taxon>
        <taxon>Fungi</taxon>
        <taxon>Dikarya</taxon>
        <taxon>Ascomycota</taxon>
        <taxon>Pezizomycotina</taxon>
        <taxon>Dothideomycetes</taxon>
        <taxon>Dothideomycetidae</taxon>
        <taxon>Capnodiales</taxon>
        <taxon>Capnodiaceae</taxon>
        <taxon>Polychaeton</taxon>
    </lineage>
</organism>
<evidence type="ECO:0000256" key="6">
    <source>
        <dbReference type="SAM" id="MobiDB-lite"/>
    </source>
</evidence>
<proteinExistence type="inferred from homology"/>
<dbReference type="GO" id="GO:0005886">
    <property type="term" value="C:plasma membrane"/>
    <property type="evidence" value="ECO:0007669"/>
    <property type="project" value="UniProtKB-SubCell"/>
</dbReference>
<keyword evidence="4" id="KW-0325">Glycoprotein</keyword>
<evidence type="ECO:0000313" key="7">
    <source>
        <dbReference type="EMBL" id="KAF2719348.1"/>
    </source>
</evidence>
<comment type="function">
    <text evidence="5">Splits internally a 1,3-beta-glucan molecule and transfers the newly generated reducing end (the donor) to the non-reducing end of another 1,3-beta-glucan molecule (the acceptor) forming a 1,3-beta linkage, resulting in the elongation of 1,3-beta-glucan chains in the cell wall.</text>
</comment>
<keyword evidence="5" id="KW-0449">Lipoprotein</keyword>
<comment type="subcellular location">
    <subcellularLocation>
        <location evidence="1 5">Cell membrane</location>
        <topology evidence="1 5">Lipid-anchor</topology>
        <topology evidence="1 5">GPI-anchor</topology>
    </subcellularLocation>
</comment>
<keyword evidence="3" id="KW-0732">Signal</keyword>